<feature type="compositionally biased region" description="Polar residues" evidence="4">
    <location>
        <begin position="221"/>
        <end position="237"/>
    </location>
</feature>
<evidence type="ECO:0000259" key="5">
    <source>
        <dbReference type="Pfam" id="PF04548"/>
    </source>
</evidence>
<proteinExistence type="inferred from homology"/>
<evidence type="ECO:0000256" key="2">
    <source>
        <dbReference type="ARBA" id="ARBA00022741"/>
    </source>
</evidence>
<dbReference type="STRING" id="41447.ENSSDUP00000018602"/>
<name>A0A3B4UJR9_SERDU</name>
<dbReference type="GO" id="GO:0005525">
    <property type="term" value="F:GTP binding"/>
    <property type="evidence" value="ECO:0007669"/>
    <property type="project" value="UniProtKB-KW"/>
</dbReference>
<evidence type="ECO:0000256" key="3">
    <source>
        <dbReference type="ARBA" id="ARBA00023134"/>
    </source>
</evidence>
<accession>A0A3B4UJR9</accession>
<evidence type="ECO:0000313" key="7">
    <source>
        <dbReference type="Proteomes" id="UP000261420"/>
    </source>
</evidence>
<dbReference type="OMA" id="QIVERNN"/>
<dbReference type="InterPro" id="IPR045058">
    <property type="entry name" value="GIMA/IAN/Toc"/>
</dbReference>
<evidence type="ECO:0000256" key="4">
    <source>
        <dbReference type="SAM" id="MobiDB-lite"/>
    </source>
</evidence>
<reference evidence="6" key="1">
    <citation type="submission" date="2025-08" db="UniProtKB">
        <authorList>
            <consortium name="Ensembl"/>
        </authorList>
    </citation>
    <scope>IDENTIFICATION</scope>
</reference>
<dbReference type="InterPro" id="IPR006703">
    <property type="entry name" value="G_AIG1"/>
</dbReference>
<dbReference type="GeneTree" id="ENSGT01140000282522"/>
<dbReference type="Gene3D" id="3.40.50.300">
    <property type="entry name" value="P-loop containing nucleotide triphosphate hydrolases"/>
    <property type="match status" value="1"/>
</dbReference>
<protein>
    <recommendedName>
        <fullName evidence="5">AIG1-type G domain-containing protein</fullName>
    </recommendedName>
</protein>
<feature type="compositionally biased region" description="Polar residues" evidence="4">
    <location>
        <begin position="199"/>
        <end position="209"/>
    </location>
</feature>
<dbReference type="InterPro" id="IPR027417">
    <property type="entry name" value="P-loop_NTPase"/>
</dbReference>
<dbReference type="Pfam" id="PF04548">
    <property type="entry name" value="AIG1"/>
    <property type="match status" value="1"/>
</dbReference>
<comment type="similarity">
    <text evidence="1">Belongs to the TRAFAC class TrmE-Era-EngA-EngB-Septin-like GTPase superfamily. AIG1/Toc34/Toc159-like paraseptin GTPase family. IAN subfamily.</text>
</comment>
<evidence type="ECO:0000256" key="1">
    <source>
        <dbReference type="ARBA" id="ARBA00008535"/>
    </source>
</evidence>
<dbReference type="Proteomes" id="UP000261420">
    <property type="component" value="Unplaced"/>
</dbReference>
<keyword evidence="2" id="KW-0547">Nucleotide-binding</keyword>
<reference evidence="6" key="2">
    <citation type="submission" date="2025-09" db="UniProtKB">
        <authorList>
            <consortium name="Ensembl"/>
        </authorList>
    </citation>
    <scope>IDENTIFICATION</scope>
</reference>
<dbReference type="Ensembl" id="ENSSDUT00000018937.1">
    <property type="protein sequence ID" value="ENSSDUP00000018602.1"/>
    <property type="gene ID" value="ENSSDUG00000013595.1"/>
</dbReference>
<dbReference type="PANTHER" id="PTHR10903:SF170">
    <property type="entry name" value="GTPASE IMAP FAMILY MEMBER 7"/>
    <property type="match status" value="1"/>
</dbReference>
<organism evidence="6 7">
    <name type="scientific">Seriola dumerili</name>
    <name type="common">Greater amberjack</name>
    <name type="synonym">Caranx dumerili</name>
    <dbReference type="NCBI Taxonomy" id="41447"/>
    <lineage>
        <taxon>Eukaryota</taxon>
        <taxon>Metazoa</taxon>
        <taxon>Chordata</taxon>
        <taxon>Craniata</taxon>
        <taxon>Vertebrata</taxon>
        <taxon>Euteleostomi</taxon>
        <taxon>Actinopterygii</taxon>
        <taxon>Neopterygii</taxon>
        <taxon>Teleostei</taxon>
        <taxon>Neoteleostei</taxon>
        <taxon>Acanthomorphata</taxon>
        <taxon>Carangaria</taxon>
        <taxon>Carangiformes</taxon>
        <taxon>Carangidae</taxon>
        <taxon>Seriola</taxon>
    </lineage>
</organism>
<sequence>LLFFVSVSELRVVLLGNSWSERSSVGNLILGKTEFNKAPECCVRISGPVEEKKIVVINTPDLLDPNISEHKLTEFIQDCVSLSDPGPHVFLLVLQPEDFTEEQKLKLCRVLQLFSDQSFDHSLVLISTPREDSSGLMENSPLKDMIIKCRYRNLKQKNLDRAELLTRLGQTAKENNGEHVCHERFEEPEETLPGDHQNSKQQRTTTPTTDAVKAAGLQVVMTPSLSPSEKNPLSHSK</sequence>
<keyword evidence="3" id="KW-0342">GTP-binding</keyword>
<dbReference type="PANTHER" id="PTHR10903">
    <property type="entry name" value="GTPASE, IMAP FAMILY MEMBER-RELATED"/>
    <property type="match status" value="1"/>
</dbReference>
<dbReference type="SUPFAM" id="SSF52540">
    <property type="entry name" value="P-loop containing nucleoside triphosphate hydrolases"/>
    <property type="match status" value="1"/>
</dbReference>
<feature type="region of interest" description="Disordered" evidence="4">
    <location>
        <begin position="185"/>
        <end position="237"/>
    </location>
</feature>
<evidence type="ECO:0000313" key="6">
    <source>
        <dbReference type="Ensembl" id="ENSSDUP00000018602.1"/>
    </source>
</evidence>
<keyword evidence="7" id="KW-1185">Reference proteome</keyword>
<dbReference type="AlphaFoldDB" id="A0A3B4UJR9"/>
<feature type="domain" description="AIG1-type G" evidence="5">
    <location>
        <begin position="10"/>
        <end position="187"/>
    </location>
</feature>